<feature type="domain" description="Cadherin-like beta-sandwich-like" evidence="2">
    <location>
        <begin position="1163"/>
        <end position="1233"/>
    </location>
</feature>
<feature type="domain" description="MBG" evidence="3">
    <location>
        <begin position="157"/>
        <end position="228"/>
    </location>
</feature>
<protein>
    <submittedName>
        <fullName evidence="4">Gliding motility-associated-like protein</fullName>
    </submittedName>
</protein>
<comment type="caution">
    <text evidence="4">The sequence shown here is derived from an EMBL/GenBank/DDBJ whole genome shotgun (WGS) entry which is preliminary data.</text>
</comment>
<feature type="domain" description="Cadherin-like beta-sandwich-like" evidence="2">
    <location>
        <begin position="1751"/>
        <end position="1821"/>
    </location>
</feature>
<accession>A0A4R6STL6</accession>
<dbReference type="InterPro" id="IPR026341">
    <property type="entry name" value="T9SS_type_B"/>
</dbReference>
<feature type="domain" description="Cadherin-like beta-sandwich-like" evidence="2">
    <location>
        <begin position="1359"/>
        <end position="1429"/>
    </location>
</feature>
<dbReference type="Pfam" id="PF18676">
    <property type="entry name" value="MBG_2"/>
    <property type="match status" value="5"/>
</dbReference>
<feature type="chain" id="PRO_5020457751" evidence="1">
    <location>
        <begin position="37"/>
        <end position="1948"/>
    </location>
</feature>
<feature type="domain" description="MBG" evidence="3">
    <location>
        <begin position="395"/>
        <end position="463"/>
    </location>
</feature>
<dbReference type="Proteomes" id="UP000295620">
    <property type="component" value="Unassembled WGS sequence"/>
</dbReference>
<proteinExistence type="predicted"/>
<evidence type="ECO:0000313" key="5">
    <source>
        <dbReference type="Proteomes" id="UP000295620"/>
    </source>
</evidence>
<feature type="domain" description="MBG" evidence="3">
    <location>
        <begin position="470"/>
        <end position="539"/>
    </location>
</feature>
<dbReference type="InterPro" id="IPR041286">
    <property type="entry name" value="MBG_2"/>
</dbReference>
<feature type="domain" description="MBG" evidence="3">
    <location>
        <begin position="328"/>
        <end position="389"/>
    </location>
</feature>
<organism evidence="4 5">
    <name type="scientific">Pedobacter metabolipauper</name>
    <dbReference type="NCBI Taxonomy" id="425513"/>
    <lineage>
        <taxon>Bacteria</taxon>
        <taxon>Pseudomonadati</taxon>
        <taxon>Bacteroidota</taxon>
        <taxon>Sphingobacteriia</taxon>
        <taxon>Sphingobacteriales</taxon>
        <taxon>Sphingobacteriaceae</taxon>
        <taxon>Pedobacter</taxon>
    </lineage>
</organism>
<name>A0A4R6STL6_9SPHI</name>
<feature type="domain" description="Cadherin-like beta-sandwich-like" evidence="2">
    <location>
        <begin position="665"/>
        <end position="744"/>
    </location>
</feature>
<feature type="domain" description="Cadherin-like beta-sandwich-like" evidence="2">
    <location>
        <begin position="869"/>
        <end position="939"/>
    </location>
</feature>
<dbReference type="Pfam" id="PF13585">
    <property type="entry name" value="CHU_C"/>
    <property type="match status" value="1"/>
</dbReference>
<sequence length="1948" mass="204267">MSKSMILRLSSLSLKFKQTALLVLLILLSSAVSALAQSSTLSPLFNSGTSGYKGADYTFGRTTKPNSINATRLITQKLSCISNTDPTYGDTDYAPVMANSGLPVRYSSDNDAVISIVNNKIKIVGAGRVNITASQEGDAIYLPASITKTINVAPLQVTVTANAQTKVYGNNDPELTYTITSGALLEGDTFTGSLNRDGGVNVGEYTINRNTLALNVNYTLTFVSAKLSITKRPLTIHPISATKIYGNSDPSLPYSFDGTSLAPNEAMTGLFGRTLGENAGTYALTLGTKRPVSTQTFELTSDNYDISFISNNLTVTPRSIGLYAYPISKEYGDADPELTVNTFLVGTDKLSGSLVRTPGEDAGTYTINQGTLMPPSSNYTYTFTGASFTINKKIITVTANAQSKLYLDTEPELSYEATTLPFNEIFNGSLTRAPGEDAGSYAITQGTLALSDNYTLNFTGADLQIDKRLLRYTADPATRFFGDNNPAFTGTVTGFVNGENLESATTGNLLFSSTETSASPIGIYAINGSGLAAKNYDFMQHSSNDAALSVVLSSDNTLSSFTAHVGTLTSTFESSQLSYVINVTGSYVVLSGTLSSPHATATINGKPFISNDFETVPLQPGSNALEIIVTAQDESTRTYQFTINRNLSGNNRIGALYLGHGNLSPSFNSETLNYTATVSNAVSSISVSSILADTSARVTVNGAKVTENGGLSEVGLLFGENLINVLVRAENGDERLYTVLVTRPISSDATLATLGTSSAISPAFSAAVTDYTATVPSSIATYSVTPGTNHESAILSISLNGMPLASEATAIPLQIGLNNIVILVTAQDSVTTKTYRIQVNRVPSNVATANVSVVGTTKLVSTAGTGYKNYLTSINVSATSIQVKAALDNKNASVTINGEPAVSGVYTVVPLLADSTLIDVLVTAEDGITQKSYTIKVKRTGMNIATAKVGVLGATKLVSITGPGYVNYLTSINVRATSIQVKAALDDKNASVTINGEPAISGEYTVVPLLADSTLIDVLVTAENGITQKSYTITVKRTGLNIATANLGVLGATKIVSTTGPGYMNYVTYLNVGANSIQVKAALDDKNATVTINGEPAVSGEYATVPLLADSTLINVLVTAEDGSTQKSYTIAVKRTGMNIATAKVSVLGTTKFVSTTGSGYMNYLTSININATSIKVRAALDDKNASVTINGEPAVSGEYAVVPLLTDSTLINVLVTAENGIAQKSYTITVKRTGMNIATADINVLGATKLVSTTGPGYVNYLTSINVSATSIQVKAALDDDNARVTINGEPAVSGVYALVPLLADSTLIDVLVTAENGIIQKSYTIKVKRTGMNIATAKVSVLGATKLVSITGPGYVNYLTSINVSATSIQVKAALDDKNASVTINGEPAISGEYTVVPLLADSTLIDVLVTAENGATQKSYTITVKRTGLNIATANLGVLGATKIVSTTGPGYMNYLTYTNISATSIQVKAALDDENASVTINGEPAVSGEYATVPLLADSTLIYMLVTAEDGITQKSYTIAVKRTGTNIATAKVTVLGTTKLVSTTGSGYMNYLTSININATSIKVRAALGDKNASVTINGEPAVSGVYAVVPLLADSTLIDVLVTAENGIAQKSYTITVKRTGMNIATAKVGVLAATKLVSTTGPGYVNYLTSINVSATSIQVKAALDDENASVTINGEPAVSGVYSLVPLLADSTLIDVLVTAENGITQKSYTITVKRTGMNIATAKVAVLGGTKLISIPGSGYINYLTSINLDATSIQVKAALDDKNAKVTVNGEPAVSGAYSIVPLLSGSTLIDVLVTAENGITQKSYIIIVERMTNDSVIIPARPVMLKEEFKQTTITNLETQNAKTKLLVHQGLTPNGDGINDYLQIDAINDFPENNFSIVNSNGMLVYQTKEYGKDGNIFNGYSNNGSKLVPGTYYYILEYKDGKAKNKKTGYIILKY</sequence>
<feature type="domain" description="Cadherin-like beta-sandwich-like" evidence="2">
    <location>
        <begin position="1463"/>
        <end position="1527"/>
    </location>
</feature>
<feature type="signal peptide" evidence="1">
    <location>
        <begin position="1"/>
        <end position="36"/>
    </location>
</feature>
<dbReference type="NCBIfam" id="TIGR04131">
    <property type="entry name" value="Bac_Flav_CTERM"/>
    <property type="match status" value="1"/>
</dbReference>
<dbReference type="Gene3D" id="3.30.160.710">
    <property type="match status" value="1"/>
</dbReference>
<feature type="domain" description="MBG" evidence="3">
    <location>
        <begin position="234"/>
        <end position="314"/>
    </location>
</feature>
<evidence type="ECO:0000313" key="4">
    <source>
        <dbReference type="EMBL" id="TDQ07394.1"/>
    </source>
</evidence>
<gene>
    <name evidence="4" type="ORF">ATK78_3515</name>
</gene>
<feature type="domain" description="Cadherin-like beta-sandwich-like" evidence="2">
    <location>
        <begin position="1556"/>
        <end position="1625"/>
    </location>
</feature>
<feature type="domain" description="Cadherin-like beta-sandwich-like" evidence="2">
    <location>
        <begin position="758"/>
        <end position="841"/>
    </location>
</feature>
<feature type="domain" description="Cadherin-like beta-sandwich-like" evidence="2">
    <location>
        <begin position="1653"/>
        <end position="1723"/>
    </location>
</feature>
<dbReference type="InterPro" id="IPR025883">
    <property type="entry name" value="Cadherin-like_domain"/>
</dbReference>
<keyword evidence="5" id="KW-1185">Reference proteome</keyword>
<evidence type="ECO:0000256" key="1">
    <source>
        <dbReference type="SAM" id="SignalP"/>
    </source>
</evidence>
<evidence type="ECO:0000259" key="2">
    <source>
        <dbReference type="Pfam" id="PF12733"/>
    </source>
</evidence>
<dbReference type="EMBL" id="SNYC01000006">
    <property type="protein sequence ID" value="TDQ07394.1"/>
    <property type="molecule type" value="Genomic_DNA"/>
</dbReference>
<reference evidence="4 5" key="1">
    <citation type="submission" date="2019-03" db="EMBL/GenBank/DDBJ databases">
        <title>Genomic Encyclopedia of Archaeal and Bacterial Type Strains, Phase II (KMG-II): from individual species to whole genera.</title>
        <authorList>
            <person name="Goeker M."/>
        </authorList>
    </citation>
    <scope>NUCLEOTIDE SEQUENCE [LARGE SCALE GENOMIC DNA]</scope>
    <source>
        <strain evidence="4 5">DSM 19035</strain>
    </source>
</reference>
<keyword evidence="1" id="KW-0732">Signal</keyword>
<feature type="domain" description="Cadherin-like beta-sandwich-like" evidence="2">
    <location>
        <begin position="569"/>
        <end position="645"/>
    </location>
</feature>
<feature type="domain" description="Cadherin-like beta-sandwich-like" evidence="2">
    <location>
        <begin position="1066"/>
        <end position="1135"/>
    </location>
</feature>
<dbReference type="OrthoDB" id="355609at2"/>
<feature type="domain" description="Cadherin-like beta-sandwich-like" evidence="2">
    <location>
        <begin position="1261"/>
        <end position="1331"/>
    </location>
</feature>
<evidence type="ECO:0000259" key="3">
    <source>
        <dbReference type="Pfam" id="PF18676"/>
    </source>
</evidence>
<feature type="domain" description="Cadherin-like beta-sandwich-like" evidence="2">
    <location>
        <begin position="967"/>
        <end position="1037"/>
    </location>
</feature>
<dbReference type="Pfam" id="PF12733">
    <property type="entry name" value="Cadherin-like"/>
    <property type="match status" value="13"/>
</dbReference>